<sequence length="198" mass="22136">MHQGTVIRIVKNAIVVCIWITCITDAVVVRILLTGVRHIDAIICPTLLILTRQIHIWPSIEILIQSAQETIACPTNFTLASILVVSGVFADRILITDGAIQAHLVRRQTFERVVPDIARFALTFVRTLRIVADRIGPTARGSIRALIPILASLTLHRTLERSRRKSFIVNSNVSRWAGITAESRNLVSTPHTHITWFN</sequence>
<keyword evidence="1" id="KW-0472">Membrane</keyword>
<organism evidence="2">
    <name type="scientific">Anopheles darlingi</name>
    <name type="common">Mosquito</name>
    <dbReference type="NCBI Taxonomy" id="43151"/>
    <lineage>
        <taxon>Eukaryota</taxon>
        <taxon>Metazoa</taxon>
        <taxon>Ecdysozoa</taxon>
        <taxon>Arthropoda</taxon>
        <taxon>Hexapoda</taxon>
        <taxon>Insecta</taxon>
        <taxon>Pterygota</taxon>
        <taxon>Neoptera</taxon>
        <taxon>Endopterygota</taxon>
        <taxon>Diptera</taxon>
        <taxon>Nematocera</taxon>
        <taxon>Culicoidea</taxon>
        <taxon>Culicidae</taxon>
        <taxon>Anophelinae</taxon>
        <taxon>Anopheles</taxon>
    </lineage>
</organism>
<keyword evidence="1" id="KW-1133">Transmembrane helix</keyword>
<accession>A0A2M4D671</accession>
<protein>
    <submittedName>
        <fullName evidence="2">Putative secreted protein</fullName>
    </submittedName>
</protein>
<dbReference type="AlphaFoldDB" id="A0A2M4D671"/>
<reference evidence="2" key="1">
    <citation type="submission" date="2018-01" db="EMBL/GenBank/DDBJ databases">
        <title>An insight into the sialome of Amazonian anophelines.</title>
        <authorList>
            <person name="Ribeiro J.M."/>
            <person name="Scarpassa V."/>
            <person name="Calvo E."/>
        </authorList>
    </citation>
    <scope>NUCLEOTIDE SEQUENCE</scope>
</reference>
<name>A0A2M4D671_ANODA</name>
<dbReference type="EMBL" id="GGFL01008861">
    <property type="protein sequence ID" value="MBW73039.1"/>
    <property type="molecule type" value="Transcribed_RNA"/>
</dbReference>
<feature type="transmembrane region" description="Helical" evidence="1">
    <location>
        <begin position="12"/>
        <end position="33"/>
    </location>
</feature>
<evidence type="ECO:0000256" key="1">
    <source>
        <dbReference type="SAM" id="Phobius"/>
    </source>
</evidence>
<keyword evidence="1" id="KW-0812">Transmembrane</keyword>
<evidence type="ECO:0000313" key="2">
    <source>
        <dbReference type="EMBL" id="MBW73039.1"/>
    </source>
</evidence>
<proteinExistence type="predicted"/>